<evidence type="ECO:0000256" key="2">
    <source>
        <dbReference type="ARBA" id="ARBA00023172"/>
    </source>
</evidence>
<reference evidence="4 5" key="1">
    <citation type="submission" date="2023-03" db="EMBL/GenBank/DDBJ databases">
        <title>High-quality genome of Scylla paramamosain provides insights in environmental adaptation.</title>
        <authorList>
            <person name="Zhang L."/>
        </authorList>
    </citation>
    <scope>NUCLEOTIDE SEQUENCE [LARGE SCALE GENOMIC DNA]</scope>
    <source>
        <strain evidence="4">LZ_2023a</strain>
        <tissue evidence="4">Muscle</tissue>
    </source>
</reference>
<evidence type="ECO:0000256" key="3">
    <source>
        <dbReference type="SAM" id="MobiDB-lite"/>
    </source>
</evidence>
<evidence type="ECO:0000313" key="4">
    <source>
        <dbReference type="EMBL" id="KAK8381654.1"/>
    </source>
</evidence>
<feature type="compositionally biased region" description="Acidic residues" evidence="3">
    <location>
        <begin position="458"/>
        <end position="471"/>
    </location>
</feature>
<name>A0AAW0T379_SCYPA</name>
<dbReference type="Gene3D" id="1.10.150.130">
    <property type="match status" value="1"/>
</dbReference>
<dbReference type="Gene3D" id="1.10.443.10">
    <property type="entry name" value="Intergrase catalytic core"/>
    <property type="match status" value="1"/>
</dbReference>
<dbReference type="GO" id="GO:0015074">
    <property type="term" value="P:DNA integration"/>
    <property type="evidence" value="ECO:0007669"/>
    <property type="project" value="InterPro"/>
</dbReference>
<dbReference type="InterPro" id="IPR013762">
    <property type="entry name" value="Integrase-like_cat_sf"/>
</dbReference>
<sequence length="1016" mass="114959">MADAAGKMQQVLELLSKFSLNSLDSEWTKSVIDADFTEVGDLPSNFEEHHFSTNLSGLFSAVNNSFRHWVDLLPNLTDDNHRMSTSTLTAEDDDDRLHTRFWTELSDDLKKLMTLLFYYCYRGQRYDAREAEREFGIQAASLYFLVLCVPGSNAFRVFHPVMYRKCMETMRLATKLQVGAASPKKGRHSTTGRASQRRHQEDQMNTEAEEEEESEATMLTPSEATKLVRSLNVLLHDFLRLTVRFSLKHSPESLDETISILIEVSCSETNNAAGIFVERHGPATTTALAYNSYCSLQSLCCTIHGQKKKIVLLIMKHILHNILMVPRGLADLSGRSLNVIREHSQIFVKYILMQVKEEAYDGVYILIQHLCLQVPDKAEFRQKAAQSVVEILRFLPTHLYVRLIKWFFKFSHNEKAGHRLFMLEVISKMLGEVERSAEGSQENLEEVVRPRRLSTDTEYQENENSDEEQVEGENSFCAVPVDHPVEIPHDRKLLSHKFLLSIIFSRCRDSAASVRSKALTLLAECTLSTNRTIMLAMQQIFVNNKSLMFTTPHITSNNINLESPVQENEEVEEEELKFPNASLVVSMLRRRALDDKVTVRKSALQVLENLMKLHNDMLTHQNLAVPSEVTCGASTRLDGGSSVAVPVLDGHAAPVANRLPTFDNEQEECSNTPVHNRSTPHHVSHEAHGMPSVRENLQKRGVSPAAADIILASWKPGTERQYRPHVQRWSLFCGRRNVDPTSPTVSRIVNFLTETFDRGVGYECVNTARGALSSLGIVVDGCRAGNHPLVIRFMRGVFNLRTPQPRYTDTWDVQPVLEQLRSMFPLQALTLKELKLKLVMMMALTQAARIQTLQLLLIRDMLINEHSISVQLGGTLKQSRPNFNINRVTFHRYPKDPRLCVCSTLLRYIDVTKELRQDEMHTDARLLINFIKPHKSVSKDTIARWVRTILRMSGIDISKFSAGSVRPAAASKAGVAAVPVACIMAKAGWSRESTFAKYYNKNIVAASDLFQDAVLE</sequence>
<evidence type="ECO:0008006" key="6">
    <source>
        <dbReference type="Google" id="ProtNLM"/>
    </source>
</evidence>
<dbReference type="PANTHER" id="PTHR35617:SF3">
    <property type="entry name" value="CORE-BINDING (CB) DOMAIN-CONTAINING PROTEIN"/>
    <property type="match status" value="1"/>
</dbReference>
<protein>
    <recommendedName>
        <fullName evidence="6">Condensin-2 complex subunit D3</fullName>
    </recommendedName>
</protein>
<dbReference type="EMBL" id="JARAKH010000040">
    <property type="protein sequence ID" value="KAK8381654.1"/>
    <property type="molecule type" value="Genomic_DNA"/>
</dbReference>
<organism evidence="4 5">
    <name type="scientific">Scylla paramamosain</name>
    <name type="common">Mud crab</name>
    <dbReference type="NCBI Taxonomy" id="85552"/>
    <lineage>
        <taxon>Eukaryota</taxon>
        <taxon>Metazoa</taxon>
        <taxon>Ecdysozoa</taxon>
        <taxon>Arthropoda</taxon>
        <taxon>Crustacea</taxon>
        <taxon>Multicrustacea</taxon>
        <taxon>Malacostraca</taxon>
        <taxon>Eumalacostraca</taxon>
        <taxon>Eucarida</taxon>
        <taxon>Decapoda</taxon>
        <taxon>Pleocyemata</taxon>
        <taxon>Brachyura</taxon>
        <taxon>Eubrachyura</taxon>
        <taxon>Portunoidea</taxon>
        <taxon>Portunidae</taxon>
        <taxon>Portuninae</taxon>
        <taxon>Scylla</taxon>
    </lineage>
</organism>
<gene>
    <name evidence="4" type="ORF">O3P69_018636</name>
</gene>
<dbReference type="PANTHER" id="PTHR35617">
    <property type="entry name" value="PHAGE_INTEGRASE DOMAIN-CONTAINING PROTEIN"/>
    <property type="match status" value="1"/>
</dbReference>
<feature type="region of interest" description="Disordered" evidence="3">
    <location>
        <begin position="178"/>
        <end position="218"/>
    </location>
</feature>
<accession>A0AAW0T379</accession>
<dbReference type="SUPFAM" id="SSF56349">
    <property type="entry name" value="DNA breaking-rejoining enzymes"/>
    <property type="match status" value="1"/>
</dbReference>
<keyword evidence="5" id="KW-1185">Reference proteome</keyword>
<feature type="compositionally biased region" description="Basic and acidic residues" evidence="3">
    <location>
        <begin position="446"/>
        <end position="455"/>
    </location>
</feature>
<keyword evidence="1" id="KW-0238">DNA-binding</keyword>
<dbReference type="AlphaFoldDB" id="A0AAW0T379"/>
<dbReference type="GO" id="GO:0006310">
    <property type="term" value="P:DNA recombination"/>
    <property type="evidence" value="ECO:0007669"/>
    <property type="project" value="UniProtKB-KW"/>
</dbReference>
<evidence type="ECO:0000313" key="5">
    <source>
        <dbReference type="Proteomes" id="UP001487740"/>
    </source>
</evidence>
<comment type="caution">
    <text evidence="4">The sequence shown here is derived from an EMBL/GenBank/DDBJ whole genome shotgun (WGS) entry which is preliminary data.</text>
</comment>
<dbReference type="InterPro" id="IPR016024">
    <property type="entry name" value="ARM-type_fold"/>
</dbReference>
<dbReference type="InterPro" id="IPR010998">
    <property type="entry name" value="Integrase_recombinase_N"/>
</dbReference>
<feature type="region of interest" description="Disordered" evidence="3">
    <location>
        <begin position="437"/>
        <end position="473"/>
    </location>
</feature>
<evidence type="ECO:0000256" key="1">
    <source>
        <dbReference type="ARBA" id="ARBA00023125"/>
    </source>
</evidence>
<dbReference type="InterPro" id="IPR011010">
    <property type="entry name" value="DNA_brk_join_enz"/>
</dbReference>
<dbReference type="GO" id="GO:0003677">
    <property type="term" value="F:DNA binding"/>
    <property type="evidence" value="ECO:0007669"/>
    <property type="project" value="UniProtKB-KW"/>
</dbReference>
<feature type="region of interest" description="Disordered" evidence="3">
    <location>
        <begin position="665"/>
        <end position="687"/>
    </location>
</feature>
<dbReference type="SUPFAM" id="SSF48371">
    <property type="entry name" value="ARM repeat"/>
    <property type="match status" value="1"/>
</dbReference>
<proteinExistence type="predicted"/>
<keyword evidence="2" id="KW-0233">DNA recombination</keyword>
<dbReference type="Proteomes" id="UP001487740">
    <property type="component" value="Unassembled WGS sequence"/>
</dbReference>